<dbReference type="InterPro" id="IPR001128">
    <property type="entry name" value="Cyt_P450"/>
</dbReference>
<evidence type="ECO:0000256" key="2">
    <source>
        <dbReference type="ARBA" id="ARBA00023002"/>
    </source>
</evidence>
<dbReference type="PRINTS" id="PR00463">
    <property type="entry name" value="EP450I"/>
</dbReference>
<gene>
    <name evidence="7" type="ORF">LCOR_01523.1</name>
</gene>
<dbReference type="GO" id="GO:0020037">
    <property type="term" value="F:heme binding"/>
    <property type="evidence" value="ECO:0007669"/>
    <property type="project" value="InterPro"/>
</dbReference>
<dbReference type="OrthoDB" id="1055148at2759"/>
<dbReference type="VEuPathDB" id="FungiDB:LCOR_01523.1"/>
<proteinExistence type="inferred from homology"/>
<keyword evidence="6" id="KW-1133">Transmembrane helix</keyword>
<comment type="cofactor">
    <cofactor evidence="4">
        <name>heme</name>
        <dbReference type="ChEBI" id="CHEBI:30413"/>
    </cofactor>
</comment>
<evidence type="ECO:0000256" key="4">
    <source>
        <dbReference type="PIRSR" id="PIRSR602401-1"/>
    </source>
</evidence>
<keyword evidence="5" id="KW-0503">Monooxygenase</keyword>
<sequence>MDLGDNITKHVKPLSLTAIAAAATAASILGYRYCHSSKKTTAGEYIKIPLAKGWVPYFGHLWTYVFSGAIVGMEMARRNVDMGPILRFDMGPRSWVVVSDPDMVHELLNVHGVSTSCRPHYSYGTRMQSQTHGLTFTDLGSRWKKVRAACKCNMGSTIFSTAVLTIASLVVQCLSPKSESIHLDDIISKEADCLVDRLLSTKEAVSVFKEIQWSALNVNLLVGFGCRTDHPEDPFCEELIDLINTSVEKADPIIDRQEFLPFIMRIFDWWHQTSKTFAWYSTKVRDPIMQKLIRHGLKSDMDCMAKKMHAIKDGKDVDDETVLNTCFDLVVAGTDPTAIALAWAMVLLCNHPEDQKRLQAEIDAFTSVHKRIPTFDEHEHLPLMMSTLKECTRIRTLVPLGLSRRTVSDVVCRGYLIPKDTVICANLFAIHHDPERYPDPHRFVADRFLDKPRTMATLSKARTNERDQFGFGWGRRVCPAIHVAESEMFNILVRLLAQATIEPMQDNNNKPIYPDMNALNYVGVVIIPGEDKMRFVKRKNPLNL</sequence>
<dbReference type="PRINTS" id="PR00385">
    <property type="entry name" value="P450"/>
</dbReference>
<dbReference type="Gene3D" id="1.10.630.10">
    <property type="entry name" value="Cytochrome P450"/>
    <property type="match status" value="1"/>
</dbReference>
<dbReference type="SUPFAM" id="SSF48264">
    <property type="entry name" value="Cytochrome P450"/>
    <property type="match status" value="1"/>
</dbReference>
<dbReference type="Proteomes" id="UP000027586">
    <property type="component" value="Unassembled WGS sequence"/>
</dbReference>
<feature type="binding site" description="axial binding residue" evidence="4">
    <location>
        <position position="478"/>
    </location>
    <ligand>
        <name>heme</name>
        <dbReference type="ChEBI" id="CHEBI:30413"/>
    </ligand>
    <ligandPart>
        <name>Fe</name>
        <dbReference type="ChEBI" id="CHEBI:18248"/>
    </ligandPart>
</feature>
<keyword evidence="6" id="KW-0812">Transmembrane</keyword>
<name>A0A068RLE2_9FUNG</name>
<dbReference type="InterPro" id="IPR017972">
    <property type="entry name" value="Cyt_P450_CS"/>
</dbReference>
<dbReference type="InterPro" id="IPR002401">
    <property type="entry name" value="Cyt_P450_E_grp-I"/>
</dbReference>
<dbReference type="AlphaFoldDB" id="A0A068RLE2"/>
<evidence type="ECO:0000256" key="1">
    <source>
        <dbReference type="ARBA" id="ARBA00022723"/>
    </source>
</evidence>
<dbReference type="Pfam" id="PF00067">
    <property type="entry name" value="p450"/>
    <property type="match status" value="1"/>
</dbReference>
<comment type="caution">
    <text evidence="7">The sequence shown here is derived from an EMBL/GenBank/DDBJ whole genome shotgun (WGS) entry which is preliminary data.</text>
</comment>
<keyword evidence="6" id="KW-0472">Membrane</keyword>
<dbReference type="PANTHER" id="PTHR46300:SF11">
    <property type="entry name" value="OXIDOREDUCTASE, PUTATIVE-RELATED"/>
    <property type="match status" value="1"/>
</dbReference>
<keyword evidence="2 5" id="KW-0560">Oxidoreductase</keyword>
<evidence type="ECO:0000256" key="6">
    <source>
        <dbReference type="SAM" id="Phobius"/>
    </source>
</evidence>
<evidence type="ECO:0000313" key="7">
    <source>
        <dbReference type="EMBL" id="CDH49791.1"/>
    </source>
</evidence>
<keyword evidence="3 4" id="KW-0408">Iron</keyword>
<dbReference type="GO" id="GO:0016705">
    <property type="term" value="F:oxidoreductase activity, acting on paired donors, with incorporation or reduction of molecular oxygen"/>
    <property type="evidence" value="ECO:0007669"/>
    <property type="project" value="InterPro"/>
</dbReference>
<accession>A0A068RLE2</accession>
<organism evidence="7 8">
    <name type="scientific">Lichtheimia corymbifera JMRC:FSU:9682</name>
    <dbReference type="NCBI Taxonomy" id="1263082"/>
    <lineage>
        <taxon>Eukaryota</taxon>
        <taxon>Fungi</taxon>
        <taxon>Fungi incertae sedis</taxon>
        <taxon>Mucoromycota</taxon>
        <taxon>Mucoromycotina</taxon>
        <taxon>Mucoromycetes</taxon>
        <taxon>Mucorales</taxon>
        <taxon>Lichtheimiaceae</taxon>
        <taxon>Lichtheimia</taxon>
    </lineage>
</organism>
<keyword evidence="4 5" id="KW-0349">Heme</keyword>
<keyword evidence="8" id="KW-1185">Reference proteome</keyword>
<feature type="transmembrane region" description="Helical" evidence="6">
    <location>
        <begin position="54"/>
        <end position="73"/>
    </location>
</feature>
<reference evidence="7" key="1">
    <citation type="submission" date="2013-08" db="EMBL/GenBank/DDBJ databases">
        <title>Gene expansion shapes genome architecture in the human pathogen Lichtheimia corymbifera: an evolutionary genomics analysis in the ancient terrestrial Mucorales (Mucoromycotina).</title>
        <authorList>
            <person name="Schwartze V.U."/>
            <person name="Winter S."/>
            <person name="Shelest E."/>
            <person name="Marcet-Houben M."/>
            <person name="Horn F."/>
            <person name="Wehner S."/>
            <person name="Hoffmann K."/>
            <person name="Riege K."/>
            <person name="Sammeth M."/>
            <person name="Nowrousian M."/>
            <person name="Valiante V."/>
            <person name="Linde J."/>
            <person name="Jacobsen I.D."/>
            <person name="Marz M."/>
            <person name="Brakhage A.A."/>
            <person name="Gabaldon T."/>
            <person name="Bocker S."/>
            <person name="Voigt K."/>
        </authorList>
    </citation>
    <scope>NUCLEOTIDE SEQUENCE [LARGE SCALE GENOMIC DNA]</scope>
    <source>
        <strain evidence="7">FSU 9682</strain>
    </source>
</reference>
<protein>
    <submittedName>
        <fullName evidence="7">Cytochrome p450</fullName>
    </submittedName>
</protein>
<dbReference type="GO" id="GO:0005506">
    <property type="term" value="F:iron ion binding"/>
    <property type="evidence" value="ECO:0007669"/>
    <property type="project" value="InterPro"/>
</dbReference>
<evidence type="ECO:0000256" key="5">
    <source>
        <dbReference type="RuleBase" id="RU000461"/>
    </source>
</evidence>
<keyword evidence="1 4" id="KW-0479">Metal-binding</keyword>
<dbReference type="PROSITE" id="PS00086">
    <property type="entry name" value="CYTOCHROME_P450"/>
    <property type="match status" value="1"/>
</dbReference>
<evidence type="ECO:0000313" key="8">
    <source>
        <dbReference type="Proteomes" id="UP000027586"/>
    </source>
</evidence>
<dbReference type="InterPro" id="IPR050364">
    <property type="entry name" value="Cytochrome_P450_fung"/>
</dbReference>
<comment type="similarity">
    <text evidence="5">Belongs to the cytochrome P450 family.</text>
</comment>
<dbReference type="InterPro" id="IPR036396">
    <property type="entry name" value="Cyt_P450_sf"/>
</dbReference>
<dbReference type="STRING" id="1263082.A0A068RLE2"/>
<dbReference type="PANTHER" id="PTHR46300">
    <property type="entry name" value="P450, PUTATIVE (EUROFUNG)-RELATED-RELATED"/>
    <property type="match status" value="1"/>
</dbReference>
<dbReference type="GO" id="GO:0004497">
    <property type="term" value="F:monooxygenase activity"/>
    <property type="evidence" value="ECO:0007669"/>
    <property type="project" value="UniProtKB-KW"/>
</dbReference>
<dbReference type="EMBL" id="CBTN010000004">
    <property type="protein sequence ID" value="CDH49791.1"/>
    <property type="molecule type" value="Genomic_DNA"/>
</dbReference>
<evidence type="ECO:0000256" key="3">
    <source>
        <dbReference type="ARBA" id="ARBA00023004"/>
    </source>
</evidence>